<evidence type="ECO:0000313" key="2">
    <source>
        <dbReference type="EMBL" id="SEC42946.1"/>
    </source>
</evidence>
<dbReference type="EMBL" id="FNRS01000001">
    <property type="protein sequence ID" value="SEC42946.1"/>
    <property type="molecule type" value="Genomic_DNA"/>
</dbReference>
<accession>A0A1H4SFI3</accession>
<feature type="region of interest" description="Disordered" evidence="1">
    <location>
        <begin position="1"/>
        <end position="21"/>
    </location>
</feature>
<protein>
    <submittedName>
        <fullName evidence="2">Uncharacterized protein</fullName>
    </submittedName>
</protein>
<comment type="caution">
    <text evidence="2">The sequence shown here is derived from an EMBL/GenBank/DDBJ whole genome shotgun (WGS) entry which is preliminary data.</text>
</comment>
<name>A0A1H4SFI3_PSETA</name>
<reference evidence="2 3" key="1">
    <citation type="submission" date="2016-10" db="EMBL/GenBank/DDBJ databases">
        <authorList>
            <person name="Varghese N."/>
            <person name="Submissions S."/>
        </authorList>
    </citation>
    <scope>NUCLEOTIDE SEQUENCE [LARGE SCALE GENOMIC DNA]</scope>
    <source>
        <strain evidence="2 3">BS3652</strain>
    </source>
</reference>
<feature type="compositionally biased region" description="Basic and acidic residues" evidence="1">
    <location>
        <begin position="1"/>
        <end position="14"/>
    </location>
</feature>
<sequence>MSQDRRPGSWRDRQAAVTSTVRPNVDDVDLKAPFNDVGDIL</sequence>
<proteinExistence type="predicted"/>
<evidence type="ECO:0000313" key="3">
    <source>
        <dbReference type="Proteomes" id="UP000183155"/>
    </source>
</evidence>
<organism evidence="2 3">
    <name type="scientific">Pseudomonas taetrolens</name>
    <dbReference type="NCBI Taxonomy" id="47884"/>
    <lineage>
        <taxon>Bacteria</taxon>
        <taxon>Pseudomonadati</taxon>
        <taxon>Pseudomonadota</taxon>
        <taxon>Gammaproteobacteria</taxon>
        <taxon>Pseudomonadales</taxon>
        <taxon>Pseudomonadaceae</taxon>
        <taxon>Pseudomonas</taxon>
    </lineage>
</organism>
<dbReference type="Proteomes" id="UP000183155">
    <property type="component" value="Unassembled WGS sequence"/>
</dbReference>
<dbReference type="RefSeq" id="WP_268876081.1">
    <property type="nucleotide sequence ID" value="NZ_FNRS01000001.1"/>
</dbReference>
<evidence type="ECO:0000256" key="1">
    <source>
        <dbReference type="SAM" id="MobiDB-lite"/>
    </source>
</evidence>
<gene>
    <name evidence="2" type="ORF">SAMN04490203_2398</name>
</gene>
<keyword evidence="3" id="KW-1185">Reference proteome</keyword>